<evidence type="ECO:0000313" key="2">
    <source>
        <dbReference type="Proteomes" id="UP000274429"/>
    </source>
</evidence>
<dbReference type="Proteomes" id="UP000274429">
    <property type="component" value="Unassembled WGS sequence"/>
</dbReference>
<dbReference type="AlphaFoldDB" id="A0A0R3X1R1"/>
<proteinExistence type="predicted"/>
<protein>
    <submittedName>
        <fullName evidence="3">PC4 domain-containing protein</fullName>
    </submittedName>
</protein>
<evidence type="ECO:0000313" key="1">
    <source>
        <dbReference type="EMBL" id="VDM31489.1"/>
    </source>
</evidence>
<dbReference type="WBParaSite" id="TTAC_0000716801-mRNA-1">
    <property type="protein sequence ID" value="TTAC_0000716801-mRNA-1"/>
    <property type="gene ID" value="TTAC_0000716801"/>
</dbReference>
<dbReference type="OrthoDB" id="6232662at2759"/>
<keyword evidence="2" id="KW-1185">Reference proteome</keyword>
<sequence>MSPVRAPPFQFRVLRDWKGLTTQRYSRKFLSGVYFHLYGTLYDKNGSAENVRITVPLDNDDGTFTPKDMLKALPIFQQRINDVLTAKIGDGCVEELSNDQDEDQE</sequence>
<name>A0A0R3X1R1_HYDTA</name>
<dbReference type="EMBL" id="UYWX01020349">
    <property type="protein sequence ID" value="VDM31489.1"/>
    <property type="molecule type" value="Genomic_DNA"/>
</dbReference>
<evidence type="ECO:0000313" key="3">
    <source>
        <dbReference type="WBParaSite" id="TTAC_0000716801-mRNA-1"/>
    </source>
</evidence>
<reference evidence="3" key="1">
    <citation type="submission" date="2017-02" db="UniProtKB">
        <authorList>
            <consortium name="WormBaseParasite"/>
        </authorList>
    </citation>
    <scope>IDENTIFICATION</scope>
</reference>
<accession>A0A0R3X1R1</accession>
<organism evidence="3">
    <name type="scientific">Hydatigena taeniaeformis</name>
    <name type="common">Feline tapeworm</name>
    <name type="synonym">Taenia taeniaeformis</name>
    <dbReference type="NCBI Taxonomy" id="6205"/>
    <lineage>
        <taxon>Eukaryota</taxon>
        <taxon>Metazoa</taxon>
        <taxon>Spiralia</taxon>
        <taxon>Lophotrochozoa</taxon>
        <taxon>Platyhelminthes</taxon>
        <taxon>Cestoda</taxon>
        <taxon>Eucestoda</taxon>
        <taxon>Cyclophyllidea</taxon>
        <taxon>Taeniidae</taxon>
        <taxon>Hydatigera</taxon>
    </lineage>
</organism>
<gene>
    <name evidence="1" type="ORF">TTAC_LOCUS7153</name>
</gene>
<reference evidence="1 2" key="2">
    <citation type="submission" date="2018-11" db="EMBL/GenBank/DDBJ databases">
        <authorList>
            <consortium name="Pathogen Informatics"/>
        </authorList>
    </citation>
    <scope>NUCLEOTIDE SEQUENCE [LARGE SCALE GENOMIC DNA]</scope>
</reference>